<feature type="transmembrane region" description="Helical" evidence="6">
    <location>
        <begin position="12"/>
        <end position="35"/>
    </location>
</feature>
<keyword evidence="4 6" id="KW-1133">Transmembrane helix</keyword>
<keyword evidence="3 6" id="KW-0812">Transmembrane</keyword>
<evidence type="ECO:0000313" key="7">
    <source>
        <dbReference type="EMBL" id="WRP17216.1"/>
    </source>
</evidence>
<feature type="transmembrane region" description="Helical" evidence="6">
    <location>
        <begin position="195"/>
        <end position="213"/>
    </location>
</feature>
<evidence type="ECO:0000256" key="6">
    <source>
        <dbReference type="SAM" id="Phobius"/>
    </source>
</evidence>
<name>A0ABZ1BWN6_9FIRM</name>
<organism evidence="7 8">
    <name type="scientific">Carboxydichorda subterranea</name>
    <dbReference type="NCBI Taxonomy" id="3109565"/>
    <lineage>
        <taxon>Bacteria</taxon>
        <taxon>Bacillati</taxon>
        <taxon>Bacillota</taxon>
        <taxon>Limnochordia</taxon>
        <taxon>Limnochordales</taxon>
        <taxon>Geochordaceae</taxon>
        <taxon>Carboxydichorda</taxon>
    </lineage>
</organism>
<comment type="subcellular location">
    <subcellularLocation>
        <location evidence="1">Membrane</location>
        <topology evidence="1">Multi-pass membrane protein</topology>
    </subcellularLocation>
</comment>
<keyword evidence="8" id="KW-1185">Reference proteome</keyword>
<feature type="transmembrane region" description="Helical" evidence="6">
    <location>
        <begin position="225"/>
        <end position="247"/>
    </location>
</feature>
<dbReference type="RefSeq" id="WP_324716488.1">
    <property type="nucleotide sequence ID" value="NZ_CP141615.1"/>
</dbReference>
<keyword evidence="5 6" id="KW-0472">Membrane</keyword>
<feature type="transmembrane region" description="Helical" evidence="6">
    <location>
        <begin position="66"/>
        <end position="85"/>
    </location>
</feature>
<evidence type="ECO:0000256" key="1">
    <source>
        <dbReference type="ARBA" id="ARBA00004141"/>
    </source>
</evidence>
<sequence length="269" mass="28740">MNTGVIPISDAQLALSVVLVLLAGGVSAALQLGLLRPLLVGTLRTFVQLMLIGYVLAFIFESNRPWLLFLVAVAMTAVATQAATARTRDVARYPRELAFAALFASSVLVGGIVVGLIIRPEPWYSARVAIPIFGMILGNSMNGVALALQRLYGSTRARLAEVEELLAFGATPWEAVRESVKEAVRTGMTPTINSMMVVGLVSLPGMMTGQILGGADPRQAVRYQIVVMLMISAAVALGCLVLVLSAYRRLFTADGALDPELQRSRSDRP</sequence>
<evidence type="ECO:0000256" key="2">
    <source>
        <dbReference type="ARBA" id="ARBA00005268"/>
    </source>
</evidence>
<evidence type="ECO:0000313" key="8">
    <source>
        <dbReference type="Proteomes" id="UP001332192"/>
    </source>
</evidence>
<dbReference type="PANTHER" id="PTHR30028:SF0">
    <property type="entry name" value="PROTEIN ALUMINUM SENSITIVE 3"/>
    <property type="match status" value="1"/>
</dbReference>
<comment type="similarity">
    <text evidence="2">Belongs to the UPF0014 family.</text>
</comment>
<evidence type="ECO:0000256" key="5">
    <source>
        <dbReference type="ARBA" id="ARBA00023136"/>
    </source>
</evidence>
<dbReference type="InterPro" id="IPR005226">
    <property type="entry name" value="UPF0014_fam"/>
</dbReference>
<feature type="transmembrane region" description="Helical" evidence="6">
    <location>
        <begin position="97"/>
        <end position="118"/>
    </location>
</feature>
<evidence type="ECO:0000256" key="3">
    <source>
        <dbReference type="ARBA" id="ARBA00022692"/>
    </source>
</evidence>
<gene>
    <name evidence="7" type="primary">fetB</name>
    <name evidence="7" type="ORF">U7230_14205</name>
</gene>
<feature type="transmembrane region" description="Helical" evidence="6">
    <location>
        <begin position="124"/>
        <end position="148"/>
    </location>
</feature>
<reference evidence="7 8" key="1">
    <citation type="journal article" date="2024" name="Front. Microbiol.">
        <title>Novel thermophilic genera Geochorda gen. nov. and Carboxydochorda gen. nov. from the deep terrestrial subsurface reveal the ecophysiological diversity in the class Limnochordia.</title>
        <authorList>
            <person name="Karnachuk O.V."/>
            <person name="Lukina A.P."/>
            <person name="Avakyan M.R."/>
            <person name="Kadnikov V.V."/>
            <person name="Begmatov S."/>
            <person name="Beletsky A.V."/>
            <person name="Vlasova K.G."/>
            <person name="Novikov A.A."/>
            <person name="Shcherbakova V.A."/>
            <person name="Mardanov A.V."/>
            <person name="Ravin N.V."/>
        </authorList>
    </citation>
    <scope>NUCLEOTIDE SEQUENCE [LARGE SCALE GENOMIC DNA]</scope>
    <source>
        <strain evidence="7 8">L945</strain>
    </source>
</reference>
<dbReference type="PANTHER" id="PTHR30028">
    <property type="entry name" value="UPF0014 INNER MEMBRANE PROTEIN YBBM-RELATED"/>
    <property type="match status" value="1"/>
</dbReference>
<evidence type="ECO:0000256" key="4">
    <source>
        <dbReference type="ARBA" id="ARBA00022989"/>
    </source>
</evidence>
<accession>A0ABZ1BWN6</accession>
<dbReference type="Proteomes" id="UP001332192">
    <property type="component" value="Chromosome"/>
</dbReference>
<dbReference type="Pfam" id="PF03649">
    <property type="entry name" value="UPF0014"/>
    <property type="match status" value="1"/>
</dbReference>
<protein>
    <submittedName>
        <fullName evidence="7">Iron export ABC transporter permease subunit FetB</fullName>
    </submittedName>
</protein>
<proteinExistence type="inferred from homology"/>
<dbReference type="EMBL" id="CP141615">
    <property type="protein sequence ID" value="WRP17216.1"/>
    <property type="molecule type" value="Genomic_DNA"/>
</dbReference>